<keyword evidence="5 10" id="KW-0812">Transmembrane</keyword>
<dbReference type="InterPro" id="IPR010105">
    <property type="entry name" value="TonB_sidphr_rcpt"/>
</dbReference>
<dbReference type="OrthoDB" id="127311at2"/>
<dbReference type="InterPro" id="IPR036942">
    <property type="entry name" value="Beta-barrel_TonB_sf"/>
</dbReference>
<dbReference type="InterPro" id="IPR000531">
    <property type="entry name" value="Beta-barrel_TonB"/>
</dbReference>
<dbReference type="PANTHER" id="PTHR32552:SF84">
    <property type="entry name" value="TONB-DEPENDENT RECEPTOR-RELATED"/>
    <property type="match status" value="1"/>
</dbReference>
<evidence type="ECO:0000256" key="8">
    <source>
        <dbReference type="ARBA" id="ARBA00023170"/>
    </source>
</evidence>
<evidence type="ECO:0000256" key="2">
    <source>
        <dbReference type="ARBA" id="ARBA00009810"/>
    </source>
</evidence>
<keyword evidence="7 10" id="KW-0472">Membrane</keyword>
<evidence type="ECO:0000313" key="15">
    <source>
        <dbReference type="EMBL" id="RNF29255.1"/>
    </source>
</evidence>
<protein>
    <submittedName>
        <fullName evidence="15">TonB-dependent receptor</fullName>
    </submittedName>
</protein>
<dbReference type="AlphaFoldDB" id="A0A422QH20"/>
<comment type="subcellular location">
    <subcellularLocation>
        <location evidence="1 10">Cell outer membrane</location>
        <topology evidence="1 10">Multi-pass membrane protein</topology>
    </subcellularLocation>
</comment>
<evidence type="ECO:0000256" key="5">
    <source>
        <dbReference type="ARBA" id="ARBA00022692"/>
    </source>
</evidence>
<feature type="chain" id="PRO_5019234839" evidence="12">
    <location>
        <begin position="26"/>
        <end position="720"/>
    </location>
</feature>
<dbReference type="InterPro" id="IPR037066">
    <property type="entry name" value="Plug_dom_sf"/>
</dbReference>
<dbReference type="GO" id="GO:0015891">
    <property type="term" value="P:siderophore transport"/>
    <property type="evidence" value="ECO:0007669"/>
    <property type="project" value="InterPro"/>
</dbReference>
<dbReference type="GO" id="GO:0009279">
    <property type="term" value="C:cell outer membrane"/>
    <property type="evidence" value="ECO:0007669"/>
    <property type="project" value="UniProtKB-SubCell"/>
</dbReference>
<dbReference type="GO" id="GO:0038023">
    <property type="term" value="F:signaling receptor activity"/>
    <property type="evidence" value="ECO:0007669"/>
    <property type="project" value="InterPro"/>
</dbReference>
<dbReference type="PROSITE" id="PS52016">
    <property type="entry name" value="TONB_DEPENDENT_REC_3"/>
    <property type="match status" value="1"/>
</dbReference>
<comment type="similarity">
    <text evidence="2 10 11">Belongs to the TonB-dependent receptor family.</text>
</comment>
<organism evidence="15 16">
    <name type="scientific">Massilia aurea</name>
    <dbReference type="NCBI Taxonomy" id="373040"/>
    <lineage>
        <taxon>Bacteria</taxon>
        <taxon>Pseudomonadati</taxon>
        <taxon>Pseudomonadota</taxon>
        <taxon>Betaproteobacteria</taxon>
        <taxon>Burkholderiales</taxon>
        <taxon>Oxalobacteraceae</taxon>
        <taxon>Telluria group</taxon>
        <taxon>Massilia</taxon>
    </lineage>
</organism>
<evidence type="ECO:0000256" key="1">
    <source>
        <dbReference type="ARBA" id="ARBA00004571"/>
    </source>
</evidence>
<sequence length="720" mass="79726">MKTRLHVRRMALAIGCALAAWQAQAEDRFDNQFEHIPTVEVTAEAPRANGLLKLDTPSSTGSRLGLSPRETPASVTVVDRALIEVRGAQDTQEILRAIPGVTAHDAPGNIGVSYRGFGSGSVSQLFNGINVQYSIAARPVDSWIVDRVEAIGGPSSFLFGSGAVGGSINVITKLAETREFAEGRLRLGSDELKEASVGLNRRVGEGHYARIDINHRDSGSWVDGVDRRATQLAVSLRSDFGRGFTHTLAYEFQQEDVDRPYWGTPLLNPIKGELRVNEATRFKNYNSIDGVYDQRVQWLRSIGAWKVSDALQLTNTFYVYDALRDYRNVENYRFNPSNTQVIRSAALLQRHDQTLVGDRIDGVYRGRNGERRSDWAFGLDFSINRQTRFPNSQPATVSSVDPYDFVTERFFDVPNMTPGFRPDRDNEVKTTALYLENRTELLPSLNLVTALRHERIELDLVNRRDVTPTTPASFSRNYHPTTGRLGLVWDVTPGMNLYAQYATAADPPSGVLSTASFADVRTNSELTTGRQAEVGTKLDFWRGKGSATLAAYHITRKNIATQDPVNSNLTILVGEQSSKGVELALGLQPTKRLAVQGNFTYADAEYEHYNQGGVSLAGKTPTNTPKTVANVWVSYAVTPSVQAHLGARRVGKVYADAANTLYWPSHTFVDLGLSWRIDRRLVLDARVRNLTDRLYAANVSNTMAYLGAPRTADVSLRMAF</sequence>
<evidence type="ECO:0000256" key="4">
    <source>
        <dbReference type="ARBA" id="ARBA00022452"/>
    </source>
</evidence>
<comment type="caution">
    <text evidence="15">The sequence shown here is derived from an EMBL/GenBank/DDBJ whole genome shotgun (WGS) entry which is preliminary data.</text>
</comment>
<name>A0A422QH20_9BURK</name>
<dbReference type="NCBIfam" id="TIGR01783">
    <property type="entry name" value="TonB-siderophor"/>
    <property type="match status" value="1"/>
</dbReference>
<reference evidence="15" key="1">
    <citation type="submission" date="2014-10" db="EMBL/GenBank/DDBJ databases">
        <title>Massilia sp. genome.</title>
        <authorList>
            <person name="Xu B."/>
            <person name="Dai L."/>
            <person name="Huang Z."/>
        </authorList>
    </citation>
    <scope>NUCLEOTIDE SEQUENCE [LARGE SCALE GENOMIC DNA]</scope>
    <source>
        <strain evidence="15">CFS-1</strain>
    </source>
</reference>
<dbReference type="InterPro" id="IPR039426">
    <property type="entry name" value="TonB-dep_rcpt-like"/>
</dbReference>
<evidence type="ECO:0000313" key="16">
    <source>
        <dbReference type="Proteomes" id="UP000283254"/>
    </source>
</evidence>
<dbReference type="Pfam" id="PF07715">
    <property type="entry name" value="Plug"/>
    <property type="match status" value="1"/>
</dbReference>
<keyword evidence="9 10" id="KW-0998">Cell outer membrane</keyword>
<evidence type="ECO:0000256" key="3">
    <source>
        <dbReference type="ARBA" id="ARBA00022448"/>
    </source>
</evidence>
<feature type="domain" description="TonB-dependent receptor-like beta-barrel" evidence="13">
    <location>
        <begin position="260"/>
        <end position="690"/>
    </location>
</feature>
<keyword evidence="8 15" id="KW-0675">Receptor</keyword>
<keyword evidence="16" id="KW-1185">Reference proteome</keyword>
<dbReference type="PANTHER" id="PTHR32552">
    <property type="entry name" value="FERRICHROME IRON RECEPTOR-RELATED"/>
    <property type="match status" value="1"/>
</dbReference>
<evidence type="ECO:0000259" key="13">
    <source>
        <dbReference type="Pfam" id="PF00593"/>
    </source>
</evidence>
<keyword evidence="12" id="KW-0732">Signal</keyword>
<feature type="signal peptide" evidence="12">
    <location>
        <begin position="1"/>
        <end position="25"/>
    </location>
</feature>
<dbReference type="Pfam" id="PF00593">
    <property type="entry name" value="TonB_dep_Rec_b-barrel"/>
    <property type="match status" value="1"/>
</dbReference>
<evidence type="ECO:0000256" key="6">
    <source>
        <dbReference type="ARBA" id="ARBA00023077"/>
    </source>
</evidence>
<dbReference type="InterPro" id="IPR012910">
    <property type="entry name" value="Plug_dom"/>
</dbReference>
<dbReference type="SUPFAM" id="SSF56935">
    <property type="entry name" value="Porins"/>
    <property type="match status" value="1"/>
</dbReference>
<evidence type="ECO:0000256" key="9">
    <source>
        <dbReference type="ARBA" id="ARBA00023237"/>
    </source>
</evidence>
<gene>
    <name evidence="15" type="ORF">NM04_18815</name>
</gene>
<keyword evidence="3 10" id="KW-0813">Transport</keyword>
<evidence type="ECO:0000259" key="14">
    <source>
        <dbReference type="Pfam" id="PF07715"/>
    </source>
</evidence>
<dbReference type="CDD" id="cd01347">
    <property type="entry name" value="ligand_gated_channel"/>
    <property type="match status" value="1"/>
</dbReference>
<dbReference type="GO" id="GO:0015344">
    <property type="term" value="F:siderophore uptake transmembrane transporter activity"/>
    <property type="evidence" value="ECO:0007669"/>
    <property type="project" value="TreeGrafter"/>
</dbReference>
<dbReference type="Gene3D" id="2.170.130.10">
    <property type="entry name" value="TonB-dependent receptor, plug domain"/>
    <property type="match status" value="1"/>
</dbReference>
<proteinExistence type="inferred from homology"/>
<evidence type="ECO:0000256" key="11">
    <source>
        <dbReference type="RuleBase" id="RU003357"/>
    </source>
</evidence>
<evidence type="ECO:0000256" key="10">
    <source>
        <dbReference type="PROSITE-ProRule" id="PRU01360"/>
    </source>
</evidence>
<dbReference type="Gene3D" id="2.40.170.20">
    <property type="entry name" value="TonB-dependent receptor, beta-barrel domain"/>
    <property type="match status" value="1"/>
</dbReference>
<evidence type="ECO:0000256" key="12">
    <source>
        <dbReference type="SAM" id="SignalP"/>
    </source>
</evidence>
<keyword evidence="4 10" id="KW-1134">Transmembrane beta strand</keyword>
<evidence type="ECO:0000256" key="7">
    <source>
        <dbReference type="ARBA" id="ARBA00023136"/>
    </source>
</evidence>
<dbReference type="Proteomes" id="UP000283254">
    <property type="component" value="Unassembled WGS sequence"/>
</dbReference>
<feature type="domain" description="TonB-dependent receptor plug" evidence="14">
    <location>
        <begin position="68"/>
        <end position="166"/>
    </location>
</feature>
<keyword evidence="6 11" id="KW-0798">TonB box</keyword>
<dbReference type="RefSeq" id="WP_123070983.1">
    <property type="nucleotide sequence ID" value="NZ_JSAB01000221.1"/>
</dbReference>
<accession>A0A422QH20</accession>
<dbReference type="EMBL" id="JSAB01000221">
    <property type="protein sequence ID" value="RNF29255.1"/>
    <property type="molecule type" value="Genomic_DNA"/>
</dbReference>